<evidence type="ECO:0000259" key="1">
    <source>
        <dbReference type="Pfam" id="PF04389"/>
    </source>
</evidence>
<dbReference type="InterPro" id="IPR045175">
    <property type="entry name" value="M28_fam"/>
</dbReference>
<organism evidence="2 3">
    <name type="scientific">Acinetobacter gandensis</name>
    <dbReference type="NCBI Taxonomy" id="1443941"/>
    <lineage>
        <taxon>Bacteria</taxon>
        <taxon>Pseudomonadati</taxon>
        <taxon>Pseudomonadota</taxon>
        <taxon>Gammaproteobacteria</taxon>
        <taxon>Moraxellales</taxon>
        <taxon>Moraxellaceae</taxon>
        <taxon>Acinetobacter</taxon>
    </lineage>
</organism>
<name>A0A1A7RBR9_9GAMM</name>
<proteinExistence type="predicted"/>
<keyword evidence="2" id="KW-0031">Aminopeptidase</keyword>
<feature type="domain" description="Peptidase M28" evidence="1">
    <location>
        <begin position="103"/>
        <end position="331"/>
    </location>
</feature>
<keyword evidence="2" id="KW-0378">Hydrolase</keyword>
<sequence length="340" mass="37161">MSSYVDCTKFGRDIFFLSGCTSFNTEKNITKVQPNQNAAASENSMMHHLQTFEEIAEQNGGNRAVGTAGGLASAQYILEQAKKAGLHAQMLPFENREKTVGQNIVIEIEGQSKDTAVIVGAHYDSVKMGPGINDNASGVAVLLALLQDYAKQKVKPKHTLYLAFWDSEEVGIAGSQAFVKSLSEKQLQGIQAYINVDMVGTKNPNIMIADGDHSSIAEMAAQFKANGLAQSDYQPILDSMSQLPKHPQDAALEERMRQYFKTNNIQIKDDVTTLTASDTLPFLGKVPVTSLILFNEQMKGDELEFAPCYHKACDTIDGVDVNSLNLALNVIQHLLSDLNK</sequence>
<dbReference type="Gene3D" id="3.40.630.10">
    <property type="entry name" value="Zn peptidases"/>
    <property type="match status" value="1"/>
</dbReference>
<comment type="caution">
    <text evidence="2">The sequence shown here is derived from an EMBL/GenBank/DDBJ whole genome shotgun (WGS) entry which is preliminary data.</text>
</comment>
<protein>
    <submittedName>
        <fullName evidence="2">Aminopeptidase</fullName>
    </submittedName>
</protein>
<dbReference type="PANTHER" id="PTHR12147:SF26">
    <property type="entry name" value="PEPTIDASE M28 DOMAIN-CONTAINING PROTEIN"/>
    <property type="match status" value="1"/>
</dbReference>
<evidence type="ECO:0000313" key="2">
    <source>
        <dbReference type="EMBL" id="OBX28147.1"/>
    </source>
</evidence>
<keyword evidence="2" id="KW-0645">Protease</keyword>
<dbReference type="PANTHER" id="PTHR12147">
    <property type="entry name" value="METALLOPEPTIDASE M28 FAMILY MEMBER"/>
    <property type="match status" value="1"/>
</dbReference>
<dbReference type="Pfam" id="PF04389">
    <property type="entry name" value="Peptidase_M28"/>
    <property type="match status" value="1"/>
</dbReference>
<dbReference type="Proteomes" id="UP000185753">
    <property type="component" value="Unassembled WGS sequence"/>
</dbReference>
<accession>A0A1A7RBR9</accession>
<evidence type="ECO:0000313" key="3">
    <source>
        <dbReference type="Proteomes" id="UP000185753"/>
    </source>
</evidence>
<gene>
    <name evidence="2" type="ORF">A9J31_06180</name>
</gene>
<reference evidence="3" key="1">
    <citation type="submission" date="2016-06" db="EMBL/GenBank/DDBJ databases">
        <authorList>
            <person name="Radolfova-Krizova L."/>
            <person name="Nemec A."/>
        </authorList>
    </citation>
    <scope>NUCLEOTIDE SEQUENCE [LARGE SCALE GENOMIC DNA]</scope>
    <source>
        <strain evidence="3">ANC 4275</strain>
    </source>
</reference>
<dbReference type="EMBL" id="LZDS01000026">
    <property type="protein sequence ID" value="OBX28147.1"/>
    <property type="molecule type" value="Genomic_DNA"/>
</dbReference>
<dbReference type="InterPro" id="IPR007484">
    <property type="entry name" value="Peptidase_M28"/>
</dbReference>
<keyword evidence="3" id="KW-1185">Reference proteome</keyword>
<dbReference type="GO" id="GO:0008235">
    <property type="term" value="F:metalloexopeptidase activity"/>
    <property type="evidence" value="ECO:0007669"/>
    <property type="project" value="InterPro"/>
</dbReference>
<dbReference type="GO" id="GO:0006508">
    <property type="term" value="P:proteolysis"/>
    <property type="evidence" value="ECO:0007669"/>
    <property type="project" value="InterPro"/>
</dbReference>
<dbReference type="STRING" id="1443941.A9J31_06180"/>
<dbReference type="SUPFAM" id="SSF53187">
    <property type="entry name" value="Zn-dependent exopeptidases"/>
    <property type="match status" value="1"/>
</dbReference>
<dbReference type="AlphaFoldDB" id="A0A1A7RBR9"/>
<dbReference type="GO" id="GO:0004177">
    <property type="term" value="F:aminopeptidase activity"/>
    <property type="evidence" value="ECO:0007669"/>
    <property type="project" value="UniProtKB-KW"/>
</dbReference>